<dbReference type="SUPFAM" id="SSF89796">
    <property type="entry name" value="CoA-transferase family III (CaiB/BaiF)"/>
    <property type="match status" value="1"/>
</dbReference>
<dbReference type="PANTHER" id="PTHR48228">
    <property type="entry name" value="SUCCINYL-COA--D-CITRAMALATE COA-TRANSFERASE"/>
    <property type="match status" value="1"/>
</dbReference>
<feature type="region of interest" description="Disordered" evidence="2">
    <location>
        <begin position="42"/>
        <end position="62"/>
    </location>
</feature>
<gene>
    <name evidence="3" type="ORF">IWZ03DRAFT_390547</name>
</gene>
<dbReference type="Gene3D" id="3.30.1540.10">
    <property type="entry name" value="formyl-coa transferase, domain 3"/>
    <property type="match status" value="1"/>
</dbReference>
<sequence>MSSSPPLTGIKVLEFAGLAPGPFAGLLLADYGAEVIRIDRAVSPSPTQTSPPPPPTSDQLTRRKASISVDLKSAGGIALIKALIPYVDVVIDPYRPGVLEAAGLCPTAVLRRLNPRLIVARMTGFRRDGKYRDMAGHDINYLAVAGVLGMLGRKGERPYAPGNVLGDFAGGGAVCFVGILLALLERARSGHGQVVEANMVDGSAFMATFPRLAMNGPMWDRERGDNVLDGGCPYYDTYETKDGGFMAVGALEDKFFAALLRGLSIAPSSLAGPRTDRTTWPHLHTLFTSTFKQKSRAEWEAIFDGTDACATPVLSQAELAAAGYEQRPLVTLQDSPGFAVADGEAGRPAATGQGLGVPGSGWVERGLAPGEGGEEVLARWVGWKRGLQFDVKGGGLVALERERKRGSKL</sequence>
<name>A0ABR1KAC9_9PEZI</name>
<comment type="caution">
    <text evidence="3">The sequence shown here is derived from an EMBL/GenBank/DDBJ whole genome shotgun (WGS) entry which is preliminary data.</text>
</comment>
<organism evidence="3 4">
    <name type="scientific">Phyllosticta citriasiana</name>
    <dbReference type="NCBI Taxonomy" id="595635"/>
    <lineage>
        <taxon>Eukaryota</taxon>
        <taxon>Fungi</taxon>
        <taxon>Dikarya</taxon>
        <taxon>Ascomycota</taxon>
        <taxon>Pezizomycotina</taxon>
        <taxon>Dothideomycetes</taxon>
        <taxon>Dothideomycetes incertae sedis</taxon>
        <taxon>Botryosphaeriales</taxon>
        <taxon>Phyllostictaceae</taxon>
        <taxon>Phyllosticta</taxon>
    </lineage>
</organism>
<protein>
    <submittedName>
        <fullName evidence="3">CoA-transferase family III domain-containing protein</fullName>
    </submittedName>
</protein>
<evidence type="ECO:0000256" key="2">
    <source>
        <dbReference type="SAM" id="MobiDB-lite"/>
    </source>
</evidence>
<evidence type="ECO:0000313" key="4">
    <source>
        <dbReference type="Proteomes" id="UP001363622"/>
    </source>
</evidence>
<dbReference type="InterPro" id="IPR050509">
    <property type="entry name" value="CoA-transferase_III"/>
</dbReference>
<dbReference type="InterPro" id="IPR003673">
    <property type="entry name" value="CoA-Trfase_fam_III"/>
</dbReference>
<evidence type="ECO:0000313" key="3">
    <source>
        <dbReference type="EMBL" id="KAK7509376.1"/>
    </source>
</evidence>
<dbReference type="Proteomes" id="UP001363622">
    <property type="component" value="Unassembled WGS sequence"/>
</dbReference>
<dbReference type="Gene3D" id="3.40.50.10540">
    <property type="entry name" value="Crotonobetainyl-coa:carnitine coa-transferase, domain 1"/>
    <property type="match status" value="1"/>
</dbReference>
<reference evidence="3 4" key="1">
    <citation type="submission" date="2024-04" db="EMBL/GenBank/DDBJ databases">
        <title>Phyllosticta paracitricarpa is synonymous to the EU quarantine fungus P. citricarpa based on phylogenomic analyses.</title>
        <authorList>
            <consortium name="Lawrence Berkeley National Laboratory"/>
            <person name="Van Ingen-Buijs V.A."/>
            <person name="Van Westerhoven A.C."/>
            <person name="Haridas S."/>
            <person name="Skiadas P."/>
            <person name="Martin F."/>
            <person name="Groenewald J.Z."/>
            <person name="Crous P.W."/>
            <person name="Seidl M.F."/>
        </authorList>
    </citation>
    <scope>NUCLEOTIDE SEQUENCE [LARGE SCALE GENOMIC DNA]</scope>
    <source>
        <strain evidence="3 4">CBS 123371</strain>
    </source>
</reference>
<keyword evidence="4" id="KW-1185">Reference proteome</keyword>
<comment type="similarity">
    <text evidence="1">Belongs to the CoA-transferase III family.</text>
</comment>
<accession>A0ABR1KAC9</accession>
<proteinExistence type="inferred from homology"/>
<dbReference type="Pfam" id="PF02515">
    <property type="entry name" value="CoA_transf_3"/>
    <property type="match status" value="1"/>
</dbReference>
<dbReference type="InterPro" id="IPR023606">
    <property type="entry name" value="CoA-Trfase_III_dom_1_sf"/>
</dbReference>
<dbReference type="InterPro" id="IPR044855">
    <property type="entry name" value="CoA-Trfase_III_dom3_sf"/>
</dbReference>
<evidence type="ECO:0000256" key="1">
    <source>
        <dbReference type="ARBA" id="ARBA00008383"/>
    </source>
</evidence>
<dbReference type="EMBL" id="JBBPHU010000018">
    <property type="protein sequence ID" value="KAK7509376.1"/>
    <property type="molecule type" value="Genomic_DNA"/>
</dbReference>
<dbReference type="PANTHER" id="PTHR48228:SF5">
    <property type="entry name" value="ALPHA-METHYLACYL-COA RACEMASE"/>
    <property type="match status" value="1"/>
</dbReference>